<dbReference type="GO" id="GO:1902201">
    <property type="term" value="P:negative regulation of bacterial-type flagellum-dependent cell motility"/>
    <property type="evidence" value="ECO:0007669"/>
    <property type="project" value="TreeGrafter"/>
</dbReference>
<gene>
    <name evidence="6" type="ORF">G0028_12400</name>
</gene>
<feature type="transmembrane region" description="Helical" evidence="4">
    <location>
        <begin position="56"/>
        <end position="80"/>
    </location>
</feature>
<evidence type="ECO:0000259" key="5">
    <source>
        <dbReference type="PROSITE" id="PS50887"/>
    </source>
</evidence>
<dbReference type="InterPro" id="IPR043128">
    <property type="entry name" value="Rev_trsase/Diguanyl_cyclase"/>
</dbReference>
<dbReference type="InterPro" id="IPR050469">
    <property type="entry name" value="Diguanylate_Cyclase"/>
</dbReference>
<dbReference type="InterPro" id="IPR029787">
    <property type="entry name" value="Nucleotide_cyclase"/>
</dbReference>
<evidence type="ECO:0000256" key="3">
    <source>
        <dbReference type="ARBA" id="ARBA00034247"/>
    </source>
</evidence>
<evidence type="ECO:0000256" key="1">
    <source>
        <dbReference type="ARBA" id="ARBA00001946"/>
    </source>
</evidence>
<feature type="domain" description="GGDEF" evidence="5">
    <location>
        <begin position="282"/>
        <end position="418"/>
    </location>
</feature>
<protein>
    <recommendedName>
        <fullName evidence="2">diguanylate cyclase</fullName>
        <ecNumber evidence="2">2.7.7.65</ecNumber>
    </recommendedName>
</protein>
<dbReference type="PANTHER" id="PTHR45138">
    <property type="entry name" value="REGULATORY COMPONENTS OF SENSORY TRANSDUCTION SYSTEM"/>
    <property type="match status" value="1"/>
</dbReference>
<evidence type="ECO:0000313" key="6">
    <source>
        <dbReference type="EMBL" id="QOW46629.1"/>
    </source>
</evidence>
<feature type="transmembrane region" description="Helical" evidence="4">
    <location>
        <begin position="92"/>
        <end position="113"/>
    </location>
</feature>
<comment type="cofactor">
    <cofactor evidence="1">
        <name>Mg(2+)</name>
        <dbReference type="ChEBI" id="CHEBI:18420"/>
    </cofactor>
</comment>
<feature type="transmembrane region" description="Helical" evidence="4">
    <location>
        <begin position="149"/>
        <end position="168"/>
    </location>
</feature>
<dbReference type="GO" id="GO:0005886">
    <property type="term" value="C:plasma membrane"/>
    <property type="evidence" value="ECO:0007669"/>
    <property type="project" value="TreeGrafter"/>
</dbReference>
<proteinExistence type="predicted"/>
<dbReference type="PROSITE" id="PS50887">
    <property type="entry name" value="GGDEF"/>
    <property type="match status" value="1"/>
</dbReference>
<dbReference type="InterPro" id="IPR000160">
    <property type="entry name" value="GGDEF_dom"/>
</dbReference>
<dbReference type="NCBIfam" id="TIGR00254">
    <property type="entry name" value="GGDEF"/>
    <property type="match status" value="1"/>
</dbReference>
<dbReference type="PANTHER" id="PTHR45138:SF9">
    <property type="entry name" value="DIGUANYLATE CYCLASE DGCM-RELATED"/>
    <property type="match status" value="1"/>
</dbReference>
<dbReference type="EC" id="2.7.7.65" evidence="2"/>
<keyword evidence="4" id="KW-1133">Transmembrane helix</keyword>
<name>A0A7S6VXE5_9GAMM</name>
<dbReference type="Gene3D" id="3.30.70.270">
    <property type="match status" value="1"/>
</dbReference>
<dbReference type="CDD" id="cd01949">
    <property type="entry name" value="GGDEF"/>
    <property type="match status" value="1"/>
</dbReference>
<feature type="transmembrane region" description="Helical" evidence="4">
    <location>
        <begin position="175"/>
        <end position="194"/>
    </location>
</feature>
<accession>A0A7S6VXE5</accession>
<reference evidence="6 7" key="1">
    <citation type="submission" date="2020-02" db="EMBL/GenBank/DDBJ databases">
        <title>Tigecycline-resistant Acinetobacter species from pigs and migratory birds.</title>
        <authorList>
            <person name="Chen C."/>
            <person name="Sun J."/>
            <person name="Liao X.-P."/>
            <person name="Liu Y.-H."/>
        </authorList>
    </citation>
    <scope>NUCLEOTIDE SEQUENCE [LARGE SCALE GENOMIC DNA]</scope>
    <source>
        <strain evidence="6 7">YH12207_T</strain>
    </source>
</reference>
<dbReference type="SMART" id="SM00267">
    <property type="entry name" value="GGDEF"/>
    <property type="match status" value="1"/>
</dbReference>
<organism evidence="6 7">
    <name type="scientific">Acinetobacter piscicola</name>
    <dbReference type="NCBI Taxonomy" id="2006115"/>
    <lineage>
        <taxon>Bacteria</taxon>
        <taxon>Pseudomonadati</taxon>
        <taxon>Pseudomonadota</taxon>
        <taxon>Gammaproteobacteria</taxon>
        <taxon>Moraxellales</taxon>
        <taxon>Moraxellaceae</taxon>
        <taxon>Acinetobacter</taxon>
    </lineage>
</organism>
<dbReference type="Pfam" id="PF00990">
    <property type="entry name" value="GGDEF"/>
    <property type="match status" value="1"/>
</dbReference>
<keyword evidence="7" id="KW-1185">Reference proteome</keyword>
<dbReference type="EMBL" id="CP048659">
    <property type="protein sequence ID" value="QOW46629.1"/>
    <property type="molecule type" value="Genomic_DNA"/>
</dbReference>
<feature type="transmembrane region" description="Helical" evidence="4">
    <location>
        <begin position="200"/>
        <end position="221"/>
    </location>
</feature>
<keyword evidence="4" id="KW-0472">Membrane</keyword>
<dbReference type="RefSeq" id="WP_180045098.1">
    <property type="nucleotide sequence ID" value="NZ_CP048659.1"/>
</dbReference>
<evidence type="ECO:0000313" key="7">
    <source>
        <dbReference type="Proteomes" id="UP000593966"/>
    </source>
</evidence>
<sequence length="435" mass="49991">MDNQLEGGGANIQALARQREEYECLLKKQSKCMMSLFSKTLEDKFWKDREERLTKLIIRAFFPATICYFLFEVISLPINYFTTEAIYRKHDVLMTLISYTTGWIALLTVYLMAKHPIWRAYYCYVVTAVVIVGLSIVQVVLFSMQSGAMTWRGTLIIIFALMFAYICSGLRPSHTFIAGMVSAGITCLCLWMIGKYIPQWVLFNVLILGNLVGLGLAVLTISTDRIRFLQSIIIGLDKKIYAALNQHLMRLSHQDTLTLLDNRRSFEQKFAQSLYQARKRHRPLALLFIDVDFFKLFNDHYGHQQGDIALISVAEVLKSNIREQDIAIRYGGEEFIILLNNSTAQAAINVAQRLLEQIRKQKILHQYSKISEYLTISIGLTLYTGKENILGKDILKIADNALYQAKKQGRNQYVFMPINEYCYDSDVNNHSLQSF</sequence>
<comment type="catalytic activity">
    <reaction evidence="3">
        <text>2 GTP = 3',3'-c-di-GMP + 2 diphosphate</text>
        <dbReference type="Rhea" id="RHEA:24898"/>
        <dbReference type="ChEBI" id="CHEBI:33019"/>
        <dbReference type="ChEBI" id="CHEBI:37565"/>
        <dbReference type="ChEBI" id="CHEBI:58805"/>
        <dbReference type="EC" id="2.7.7.65"/>
    </reaction>
</comment>
<evidence type="ECO:0000256" key="2">
    <source>
        <dbReference type="ARBA" id="ARBA00012528"/>
    </source>
</evidence>
<dbReference type="SUPFAM" id="SSF55073">
    <property type="entry name" value="Nucleotide cyclase"/>
    <property type="match status" value="1"/>
</dbReference>
<dbReference type="Proteomes" id="UP000593966">
    <property type="component" value="Chromosome"/>
</dbReference>
<feature type="transmembrane region" description="Helical" evidence="4">
    <location>
        <begin position="120"/>
        <end position="143"/>
    </location>
</feature>
<keyword evidence="4" id="KW-0812">Transmembrane</keyword>
<dbReference type="GO" id="GO:0052621">
    <property type="term" value="F:diguanylate cyclase activity"/>
    <property type="evidence" value="ECO:0007669"/>
    <property type="project" value="UniProtKB-EC"/>
</dbReference>
<dbReference type="AlphaFoldDB" id="A0A7S6VXE5"/>
<dbReference type="GO" id="GO:0043709">
    <property type="term" value="P:cell adhesion involved in single-species biofilm formation"/>
    <property type="evidence" value="ECO:0007669"/>
    <property type="project" value="TreeGrafter"/>
</dbReference>
<evidence type="ECO:0000256" key="4">
    <source>
        <dbReference type="SAM" id="Phobius"/>
    </source>
</evidence>
<dbReference type="FunFam" id="3.30.70.270:FF:000001">
    <property type="entry name" value="Diguanylate cyclase domain protein"/>
    <property type="match status" value="1"/>
</dbReference>